<organism evidence="2 3">
    <name type="scientific">Drosophila gunungcola</name>
    <name type="common">fruit fly</name>
    <dbReference type="NCBI Taxonomy" id="103775"/>
    <lineage>
        <taxon>Eukaryota</taxon>
        <taxon>Metazoa</taxon>
        <taxon>Ecdysozoa</taxon>
        <taxon>Arthropoda</taxon>
        <taxon>Hexapoda</taxon>
        <taxon>Insecta</taxon>
        <taxon>Pterygota</taxon>
        <taxon>Neoptera</taxon>
        <taxon>Endopterygota</taxon>
        <taxon>Diptera</taxon>
        <taxon>Brachycera</taxon>
        <taxon>Muscomorpha</taxon>
        <taxon>Ephydroidea</taxon>
        <taxon>Drosophilidae</taxon>
        <taxon>Drosophila</taxon>
        <taxon>Sophophora</taxon>
    </lineage>
</organism>
<evidence type="ECO:0000313" key="2">
    <source>
        <dbReference type="EMBL" id="KAI8041710.1"/>
    </source>
</evidence>
<reference evidence="2" key="1">
    <citation type="journal article" date="2023" name="Genome Biol. Evol.">
        <title>Long-read-based Genome Assembly of Drosophila gunungcola Reveals Fewer Chemosensory Genes in Flower-breeding Species.</title>
        <authorList>
            <person name="Negi A."/>
            <person name="Liao B.Y."/>
            <person name="Yeh S.D."/>
        </authorList>
    </citation>
    <scope>NUCLEOTIDE SEQUENCE</scope>
    <source>
        <strain evidence="2">Sukarami</strain>
    </source>
</reference>
<evidence type="ECO:0000313" key="3">
    <source>
        <dbReference type="Proteomes" id="UP001059596"/>
    </source>
</evidence>
<name>A0A9P9YR98_9MUSC</name>
<comment type="caution">
    <text evidence="2">The sequence shown here is derived from an EMBL/GenBank/DDBJ whole genome shotgun (WGS) entry which is preliminary data.</text>
</comment>
<dbReference type="AlphaFoldDB" id="A0A9P9YR98"/>
<feature type="region of interest" description="Disordered" evidence="1">
    <location>
        <begin position="1"/>
        <end position="20"/>
    </location>
</feature>
<protein>
    <submittedName>
        <fullName evidence="2">Uncharacterized protein</fullName>
    </submittedName>
</protein>
<dbReference type="Proteomes" id="UP001059596">
    <property type="component" value="Unassembled WGS sequence"/>
</dbReference>
<dbReference type="EMBL" id="JAMKOV010000003">
    <property type="protein sequence ID" value="KAI8041710.1"/>
    <property type="molecule type" value="Genomic_DNA"/>
</dbReference>
<evidence type="ECO:0000256" key="1">
    <source>
        <dbReference type="SAM" id="MobiDB-lite"/>
    </source>
</evidence>
<proteinExistence type="predicted"/>
<keyword evidence="3" id="KW-1185">Reference proteome</keyword>
<sequence>MQSSGPRSTPGSKAKSQSDVESTAFYDNCWLVSHCWAKCWERAAGGGAVTVTGGRMGGKLRQLPFICSLHSTSLMNGHLNLRTSSFTSWRRKQDEEREREQKKMLPFLMVIK</sequence>
<gene>
    <name evidence="2" type="ORF">M5D96_005977</name>
</gene>
<accession>A0A9P9YR98</accession>